<dbReference type="InterPro" id="IPR003779">
    <property type="entry name" value="CMD-like"/>
</dbReference>
<evidence type="ECO:0000313" key="3">
    <source>
        <dbReference type="Proteomes" id="UP001229244"/>
    </source>
</evidence>
<accession>A0AAE3VLN4</accession>
<keyword evidence="3" id="KW-1185">Reference proteome</keyword>
<sequence>MDPRIAPLSDDEASGTQRLLIETAEANGAPDPLCARIYVRSEAGRNWLRHWNELLNGGVLPVPLKEMCRVLISMKHFCGYCSTVRSRIAREAGLTEEKLMATTDFEASPLFDEREKAALRFATAFKDGDDGIDDDAVYDDLKRHFSEEEIVELGLVCAETDGVGKFARSLRMRTWEEACELQPMLRAKSPSAAA</sequence>
<proteinExistence type="predicted"/>
<evidence type="ECO:0000259" key="1">
    <source>
        <dbReference type="Pfam" id="PF02627"/>
    </source>
</evidence>
<dbReference type="GO" id="GO:0051920">
    <property type="term" value="F:peroxiredoxin activity"/>
    <property type="evidence" value="ECO:0007669"/>
    <property type="project" value="InterPro"/>
</dbReference>
<gene>
    <name evidence="2" type="ORF">J2S73_000764</name>
</gene>
<name>A0AAE3VLN4_9HYPH</name>
<evidence type="ECO:0000313" key="2">
    <source>
        <dbReference type="EMBL" id="MDQ0314327.1"/>
    </source>
</evidence>
<dbReference type="PANTHER" id="PTHR34846">
    <property type="entry name" value="4-CARBOXYMUCONOLACTONE DECARBOXYLASE FAMILY PROTEIN (AFU_ORTHOLOGUE AFUA_6G11590)"/>
    <property type="match status" value="1"/>
</dbReference>
<dbReference type="InterPro" id="IPR029032">
    <property type="entry name" value="AhpD-like"/>
</dbReference>
<dbReference type="RefSeq" id="WP_306884100.1">
    <property type="nucleotide sequence ID" value="NZ_JAUSUL010000001.1"/>
</dbReference>
<dbReference type="AlphaFoldDB" id="A0AAE3VLN4"/>
<dbReference type="SUPFAM" id="SSF69118">
    <property type="entry name" value="AhpD-like"/>
    <property type="match status" value="1"/>
</dbReference>
<dbReference type="Pfam" id="PF02627">
    <property type="entry name" value="CMD"/>
    <property type="match status" value="1"/>
</dbReference>
<comment type="caution">
    <text evidence="2">The sequence shown here is derived from an EMBL/GenBank/DDBJ whole genome shotgun (WGS) entry which is preliminary data.</text>
</comment>
<organism evidence="2 3">
    <name type="scientific">Amorphus orientalis</name>
    <dbReference type="NCBI Taxonomy" id="649198"/>
    <lineage>
        <taxon>Bacteria</taxon>
        <taxon>Pseudomonadati</taxon>
        <taxon>Pseudomonadota</taxon>
        <taxon>Alphaproteobacteria</taxon>
        <taxon>Hyphomicrobiales</taxon>
        <taxon>Amorphaceae</taxon>
        <taxon>Amorphus</taxon>
    </lineage>
</organism>
<dbReference type="EMBL" id="JAUSUL010000001">
    <property type="protein sequence ID" value="MDQ0314327.1"/>
    <property type="molecule type" value="Genomic_DNA"/>
</dbReference>
<protein>
    <submittedName>
        <fullName evidence="2">AhpD family alkylhydroperoxidase</fullName>
    </submittedName>
</protein>
<feature type="domain" description="Carboxymuconolactone decarboxylase-like" evidence="1">
    <location>
        <begin position="42"/>
        <end position="123"/>
    </location>
</feature>
<dbReference type="Gene3D" id="1.20.1290.10">
    <property type="entry name" value="AhpD-like"/>
    <property type="match status" value="1"/>
</dbReference>
<dbReference type="PANTHER" id="PTHR34846:SF10">
    <property type="entry name" value="CYTOPLASMIC PROTEIN"/>
    <property type="match status" value="1"/>
</dbReference>
<dbReference type="Proteomes" id="UP001229244">
    <property type="component" value="Unassembled WGS sequence"/>
</dbReference>
<reference evidence="2" key="1">
    <citation type="submission" date="2023-07" db="EMBL/GenBank/DDBJ databases">
        <title>Genomic Encyclopedia of Type Strains, Phase IV (KMG-IV): sequencing the most valuable type-strain genomes for metagenomic binning, comparative biology and taxonomic classification.</title>
        <authorList>
            <person name="Goeker M."/>
        </authorList>
    </citation>
    <scope>NUCLEOTIDE SEQUENCE</scope>
    <source>
        <strain evidence="2">DSM 21202</strain>
    </source>
</reference>